<dbReference type="AlphaFoldDB" id="M5UAT3"/>
<organism evidence="1 2">
    <name type="scientific">Rhodopirellula sallentina SM41</name>
    <dbReference type="NCBI Taxonomy" id="1263870"/>
    <lineage>
        <taxon>Bacteria</taxon>
        <taxon>Pseudomonadati</taxon>
        <taxon>Planctomycetota</taxon>
        <taxon>Planctomycetia</taxon>
        <taxon>Pirellulales</taxon>
        <taxon>Pirellulaceae</taxon>
        <taxon>Rhodopirellula</taxon>
    </lineage>
</organism>
<dbReference type="Proteomes" id="UP000011885">
    <property type="component" value="Unassembled WGS sequence"/>
</dbReference>
<dbReference type="EMBL" id="ANOH01000003">
    <property type="protein sequence ID" value="EMI58535.1"/>
    <property type="molecule type" value="Genomic_DNA"/>
</dbReference>
<reference evidence="1 2" key="1">
    <citation type="journal article" date="2013" name="Mar. Genomics">
        <title>Expression of sulfatases in Rhodopirellula baltica and the diversity of sulfatases in the genus Rhodopirellula.</title>
        <authorList>
            <person name="Wegner C.E."/>
            <person name="Richter-Heitmann T."/>
            <person name="Klindworth A."/>
            <person name="Klockow C."/>
            <person name="Richter M."/>
            <person name="Achstetter T."/>
            <person name="Glockner F.O."/>
            <person name="Harder J."/>
        </authorList>
    </citation>
    <scope>NUCLEOTIDE SEQUENCE [LARGE SCALE GENOMIC DNA]</scope>
    <source>
        <strain evidence="1 2">SM41</strain>
    </source>
</reference>
<comment type="caution">
    <text evidence="1">The sequence shown here is derived from an EMBL/GenBank/DDBJ whole genome shotgun (WGS) entry which is preliminary data.</text>
</comment>
<keyword evidence="2" id="KW-1185">Reference proteome</keyword>
<dbReference type="PATRIC" id="fig|1263870.3.peg.70"/>
<accession>M5UAT3</accession>
<sequence length="41" mass="4689">MRLSIGGEVRGVSGFAWGGANEQLQKFWNVWDSRERVVLPR</sequence>
<evidence type="ECO:0000313" key="2">
    <source>
        <dbReference type="Proteomes" id="UP000011885"/>
    </source>
</evidence>
<proteinExistence type="predicted"/>
<name>M5UAT3_9BACT</name>
<protein>
    <submittedName>
        <fullName evidence="1">Uncharacterized protein</fullName>
    </submittedName>
</protein>
<gene>
    <name evidence="1" type="ORF">RSSM_00062</name>
</gene>
<evidence type="ECO:0000313" key="1">
    <source>
        <dbReference type="EMBL" id="EMI58535.1"/>
    </source>
</evidence>